<evidence type="ECO:0000259" key="8">
    <source>
        <dbReference type="SMART" id="SM00839"/>
    </source>
</evidence>
<evidence type="ECO:0000256" key="2">
    <source>
        <dbReference type="ARBA" id="ARBA00023002"/>
    </source>
</evidence>
<protein>
    <recommendedName>
        <fullName evidence="3">Glutamate dehydrogenase</fullName>
    </recommendedName>
</protein>
<dbReference type="InterPro" id="IPR006096">
    <property type="entry name" value="Glu/Leu/Phe/Val/Trp_DH_C"/>
</dbReference>
<dbReference type="Proteomes" id="UP000177187">
    <property type="component" value="Unassembled WGS sequence"/>
</dbReference>
<feature type="domain" description="Glutamate/phenylalanine/leucine/valine/L-tryptophan dehydrogenase C-terminal" evidence="8">
    <location>
        <begin position="183"/>
        <end position="414"/>
    </location>
</feature>
<keyword evidence="5" id="KW-0547">Nucleotide-binding</keyword>
<evidence type="ECO:0000313" key="9">
    <source>
        <dbReference type="EMBL" id="OGD74733.1"/>
    </source>
</evidence>
<evidence type="ECO:0000256" key="5">
    <source>
        <dbReference type="PIRSR" id="PIRSR000185-2"/>
    </source>
</evidence>
<gene>
    <name evidence="9" type="ORF">A2Y64_08840</name>
</gene>
<dbReference type="InterPro" id="IPR046346">
    <property type="entry name" value="Aminoacid_DH-like_N_sf"/>
</dbReference>
<dbReference type="InterPro" id="IPR014362">
    <property type="entry name" value="Glu_DH"/>
</dbReference>
<dbReference type="PRINTS" id="PR00082">
    <property type="entry name" value="GLFDHDRGNASE"/>
</dbReference>
<keyword evidence="2 3" id="KW-0560">Oxidoreductase</keyword>
<comment type="similarity">
    <text evidence="1 3 7">Belongs to the Glu/Leu/Phe/Val dehydrogenases family.</text>
</comment>
<feature type="binding site" evidence="5">
    <location>
        <position position="221"/>
    </location>
    <ligand>
        <name>NAD(+)</name>
        <dbReference type="ChEBI" id="CHEBI:57540"/>
    </ligand>
</feature>
<dbReference type="InterPro" id="IPR036291">
    <property type="entry name" value="NAD(P)-bd_dom_sf"/>
</dbReference>
<feature type="site" description="Important for catalysis" evidence="6">
    <location>
        <position position="146"/>
    </location>
</feature>
<dbReference type="InterPro" id="IPR006095">
    <property type="entry name" value="Glu/Leu/Phe/Val/Trp_DH"/>
</dbReference>
<dbReference type="InterPro" id="IPR033922">
    <property type="entry name" value="NAD_bind_Glu_DH"/>
</dbReference>
<feature type="active site" description="Proton donor" evidence="4">
    <location>
        <position position="106"/>
    </location>
</feature>
<dbReference type="AlphaFoldDB" id="A0A1F5F520"/>
<keyword evidence="5" id="KW-0520">NAD</keyword>
<dbReference type="STRING" id="1817816.A2Y64_08840"/>
<dbReference type="EMBL" id="MFAF01000095">
    <property type="protein sequence ID" value="OGD74733.1"/>
    <property type="molecule type" value="Genomic_DNA"/>
</dbReference>
<comment type="caution">
    <text evidence="9">The sequence shown here is derived from an EMBL/GenBank/DDBJ whole genome shotgun (WGS) entry which is preliminary data.</text>
</comment>
<dbReference type="Gene3D" id="3.40.50.10860">
    <property type="entry name" value="Leucine Dehydrogenase, chain A, domain 1"/>
    <property type="match status" value="1"/>
</dbReference>
<evidence type="ECO:0000313" key="10">
    <source>
        <dbReference type="Proteomes" id="UP000177187"/>
    </source>
</evidence>
<dbReference type="GO" id="GO:0000166">
    <property type="term" value="F:nucleotide binding"/>
    <property type="evidence" value="ECO:0007669"/>
    <property type="project" value="UniProtKB-KW"/>
</dbReference>
<dbReference type="SUPFAM" id="SSF53223">
    <property type="entry name" value="Aminoacid dehydrogenase-like, N-terminal domain"/>
    <property type="match status" value="1"/>
</dbReference>
<dbReference type="FunFam" id="3.40.50.10860:FF:000003">
    <property type="entry name" value="Glutamate dehydrogenase"/>
    <property type="match status" value="1"/>
</dbReference>
<dbReference type="PIRSF" id="PIRSF000185">
    <property type="entry name" value="Glu_DH"/>
    <property type="match status" value="1"/>
</dbReference>
<dbReference type="Pfam" id="PF00208">
    <property type="entry name" value="ELFV_dehydrog"/>
    <property type="match status" value="1"/>
</dbReference>
<evidence type="ECO:0000256" key="3">
    <source>
        <dbReference type="PIRNR" id="PIRNR000185"/>
    </source>
</evidence>
<evidence type="ECO:0000256" key="1">
    <source>
        <dbReference type="ARBA" id="ARBA00006382"/>
    </source>
</evidence>
<dbReference type="PANTHER" id="PTHR11606:SF13">
    <property type="entry name" value="GLUTAMATE DEHYDROGENASE 1, MITOCHONDRIAL"/>
    <property type="match status" value="1"/>
</dbReference>
<feature type="binding site" evidence="5">
    <location>
        <position position="350"/>
    </location>
    <ligand>
        <name>substrate</name>
    </ligand>
</feature>
<dbReference type="GO" id="GO:0006538">
    <property type="term" value="P:L-glutamate catabolic process"/>
    <property type="evidence" value="ECO:0007669"/>
    <property type="project" value="TreeGrafter"/>
</dbReference>
<dbReference type="SMART" id="SM00839">
    <property type="entry name" value="ELFV_dehydrog"/>
    <property type="match status" value="1"/>
</dbReference>
<accession>A0A1F5F520</accession>
<feature type="binding site" evidence="5">
    <location>
        <position position="70"/>
    </location>
    <ligand>
        <name>substrate</name>
    </ligand>
</feature>
<proteinExistence type="inferred from homology"/>
<reference evidence="9 10" key="1">
    <citation type="journal article" date="2016" name="Nat. Commun.">
        <title>Thousands of microbial genomes shed light on interconnected biogeochemical processes in an aquifer system.</title>
        <authorList>
            <person name="Anantharaman K."/>
            <person name="Brown C.T."/>
            <person name="Hug L.A."/>
            <person name="Sharon I."/>
            <person name="Castelle C.J."/>
            <person name="Probst A.J."/>
            <person name="Thomas B.C."/>
            <person name="Singh A."/>
            <person name="Wilkins M.J."/>
            <person name="Karaoz U."/>
            <person name="Brodie E.L."/>
            <person name="Williams K.H."/>
            <person name="Hubbard S.S."/>
            <person name="Banfield J.F."/>
        </authorList>
    </citation>
    <scope>NUCLEOTIDE SEQUENCE [LARGE SCALE GENOMIC DNA]</scope>
</reference>
<name>A0A1F5F520_9BACT</name>
<evidence type="ECO:0000256" key="6">
    <source>
        <dbReference type="PIRSR" id="PIRSR000185-3"/>
    </source>
</evidence>
<dbReference type="GO" id="GO:0004352">
    <property type="term" value="F:glutamate dehydrogenase (NAD+) activity"/>
    <property type="evidence" value="ECO:0007669"/>
    <property type="project" value="TreeGrafter"/>
</dbReference>
<dbReference type="InterPro" id="IPR006097">
    <property type="entry name" value="Glu/Leu/Phe/Val/Trp_DH_dimer"/>
</dbReference>
<dbReference type="Pfam" id="PF02812">
    <property type="entry name" value="ELFV_dehydrog_N"/>
    <property type="match status" value="1"/>
</dbReference>
<evidence type="ECO:0000256" key="7">
    <source>
        <dbReference type="RuleBase" id="RU004417"/>
    </source>
</evidence>
<dbReference type="SUPFAM" id="SSF51735">
    <property type="entry name" value="NAD(P)-binding Rossmann-fold domains"/>
    <property type="match status" value="1"/>
</dbReference>
<dbReference type="CDD" id="cd01076">
    <property type="entry name" value="NAD_bind_1_Glu_DH"/>
    <property type="match status" value="1"/>
</dbReference>
<dbReference type="PANTHER" id="PTHR11606">
    <property type="entry name" value="GLUTAMATE DEHYDROGENASE"/>
    <property type="match status" value="1"/>
</dbReference>
<dbReference type="Gene3D" id="3.40.50.720">
    <property type="entry name" value="NAD(P)-binding Rossmann-like Domain"/>
    <property type="match status" value="1"/>
</dbReference>
<feature type="binding site" evidence="5">
    <location>
        <position position="190"/>
    </location>
    <ligand>
        <name>NAD(+)</name>
        <dbReference type="ChEBI" id="CHEBI:57540"/>
    </ligand>
</feature>
<evidence type="ECO:0000256" key="4">
    <source>
        <dbReference type="PIRSR" id="PIRSR000185-1"/>
    </source>
</evidence>
<feature type="binding site" evidence="5">
    <location>
        <position position="94"/>
    </location>
    <ligand>
        <name>substrate</name>
    </ligand>
</feature>
<sequence>MEETYSAFNQAQREFDKVAEMMKLDPSYREVLREPVRSLLVNVPVRMDSGTIKTFPGYRVQHNTACGPAKGGVRFSTDVTLDEVQALAMWMTWKCSLAGIPFGGGKGGINVDVHDLSEGELERLSRRYFSEIQSIVGPEKDIPAPDMNTDARIMAWFMDTYSMNTGNTTLGVVTGKPLELGGSLGRDAATGRGVEISALNILGKKGVDPKKARVVIQGFGNVGAWAAKLLHDDGCKIIGLSDVYGAVYNPKGLNPYDAVERAMKPEDSVSKLLPGDKITNDELLALECEVLAPCALQNQLTGKNAAKVRAKIIVEGANGPTTPEADQDFFERRITVAPDFLANAGGVIVSYFEWVQGLAFFFWTEREVNNKLATLMNQNIDKVYALAEEKNISMRDAAYVFAIKRVADAVRLRGIYP</sequence>
<organism evidence="9 10">
    <name type="scientific">Candidatus Coatesbacteria bacterium RBG_13_66_14</name>
    <dbReference type="NCBI Taxonomy" id="1817816"/>
    <lineage>
        <taxon>Bacteria</taxon>
        <taxon>Candidatus Coatesiibacteriota</taxon>
    </lineage>
</organism>